<keyword evidence="2" id="KW-1185">Reference proteome</keyword>
<proteinExistence type="predicted"/>
<evidence type="ECO:0000313" key="2">
    <source>
        <dbReference type="Proteomes" id="UP000822688"/>
    </source>
</evidence>
<gene>
    <name evidence="1" type="ORF">KC19_4G207000</name>
</gene>
<name>A0A8T0ID91_CERPU</name>
<accession>A0A8T0ID91</accession>
<reference evidence="1" key="1">
    <citation type="submission" date="2020-06" db="EMBL/GenBank/DDBJ databases">
        <title>WGS assembly of Ceratodon purpureus strain R40.</title>
        <authorList>
            <person name="Carey S.B."/>
            <person name="Jenkins J."/>
            <person name="Shu S."/>
            <person name="Lovell J.T."/>
            <person name="Sreedasyam A."/>
            <person name="Maumus F."/>
            <person name="Tiley G.P."/>
            <person name="Fernandez-Pozo N."/>
            <person name="Barry K."/>
            <person name="Chen C."/>
            <person name="Wang M."/>
            <person name="Lipzen A."/>
            <person name="Daum C."/>
            <person name="Saski C.A."/>
            <person name="Payton A.C."/>
            <person name="Mcbreen J.C."/>
            <person name="Conrad R.E."/>
            <person name="Kollar L.M."/>
            <person name="Olsson S."/>
            <person name="Huttunen S."/>
            <person name="Landis J.B."/>
            <person name="Wickett N.J."/>
            <person name="Johnson M.G."/>
            <person name="Rensing S.A."/>
            <person name="Grimwood J."/>
            <person name="Schmutz J."/>
            <person name="Mcdaniel S.F."/>
        </authorList>
    </citation>
    <scope>NUCLEOTIDE SEQUENCE</scope>
    <source>
        <strain evidence="1">R40</strain>
    </source>
</reference>
<protein>
    <submittedName>
        <fullName evidence="1">Uncharacterized protein</fullName>
    </submittedName>
</protein>
<sequence>MRWIVSSEQCSSEFLEMTVCRKSSSALTSSINGRFYSILACTTDKGSGPLAKPENSTKFSRAWWEDKLRRTLRYKAVDQKP</sequence>
<evidence type="ECO:0000313" key="1">
    <source>
        <dbReference type="EMBL" id="KAG0580877.1"/>
    </source>
</evidence>
<dbReference type="EMBL" id="CM026424">
    <property type="protein sequence ID" value="KAG0580877.1"/>
    <property type="molecule type" value="Genomic_DNA"/>
</dbReference>
<dbReference type="AlphaFoldDB" id="A0A8T0ID91"/>
<dbReference type="Proteomes" id="UP000822688">
    <property type="component" value="Chromosome 4"/>
</dbReference>
<comment type="caution">
    <text evidence="1">The sequence shown here is derived from an EMBL/GenBank/DDBJ whole genome shotgun (WGS) entry which is preliminary data.</text>
</comment>
<organism evidence="1 2">
    <name type="scientific">Ceratodon purpureus</name>
    <name type="common">Fire moss</name>
    <name type="synonym">Dicranum purpureum</name>
    <dbReference type="NCBI Taxonomy" id="3225"/>
    <lineage>
        <taxon>Eukaryota</taxon>
        <taxon>Viridiplantae</taxon>
        <taxon>Streptophyta</taxon>
        <taxon>Embryophyta</taxon>
        <taxon>Bryophyta</taxon>
        <taxon>Bryophytina</taxon>
        <taxon>Bryopsida</taxon>
        <taxon>Dicranidae</taxon>
        <taxon>Pseudoditrichales</taxon>
        <taxon>Ditrichaceae</taxon>
        <taxon>Ceratodon</taxon>
    </lineage>
</organism>